<evidence type="ECO:0000256" key="5">
    <source>
        <dbReference type="ARBA" id="ARBA00023157"/>
    </source>
</evidence>
<dbReference type="PANTHER" id="PTHR45694">
    <property type="entry name" value="GLUTAREDOXIN 2"/>
    <property type="match status" value="1"/>
</dbReference>
<sequence length="93" mass="10167">MPHVEIYTSPYCPYCHRAKRLLDSKGVQYEEIDVIANPSRKPEMIQRADGRTTVPQIFVDGEGLGGSDDIHALDRAGKLNAKLGLDQLASGTA</sequence>
<dbReference type="InterPro" id="IPR011767">
    <property type="entry name" value="GLR_AS"/>
</dbReference>
<feature type="domain" description="Glutaredoxin" evidence="8">
    <location>
        <begin position="4"/>
        <end position="62"/>
    </location>
</feature>
<comment type="caution">
    <text evidence="9">The sequence shown here is derived from an EMBL/GenBank/DDBJ whole genome shotgun (WGS) entry which is preliminary data.</text>
</comment>
<keyword evidence="4 7" id="KW-0249">Electron transport</keyword>
<dbReference type="Pfam" id="PF00462">
    <property type="entry name" value="Glutaredoxin"/>
    <property type="match status" value="1"/>
</dbReference>
<evidence type="ECO:0000256" key="3">
    <source>
        <dbReference type="ARBA" id="ARBA00022448"/>
    </source>
</evidence>
<keyword evidence="3 7" id="KW-0813">Transport</keyword>
<evidence type="ECO:0000256" key="7">
    <source>
        <dbReference type="RuleBase" id="RU364065"/>
    </source>
</evidence>
<keyword evidence="7" id="KW-0963">Cytoplasm</keyword>
<evidence type="ECO:0000256" key="6">
    <source>
        <dbReference type="ARBA" id="ARBA00023284"/>
    </source>
</evidence>
<evidence type="ECO:0000313" key="10">
    <source>
        <dbReference type="Proteomes" id="UP000318050"/>
    </source>
</evidence>
<evidence type="ECO:0000259" key="8">
    <source>
        <dbReference type="Pfam" id="PF00462"/>
    </source>
</evidence>
<dbReference type="InterPro" id="IPR011900">
    <property type="entry name" value="GRX_bact"/>
</dbReference>
<dbReference type="Proteomes" id="UP000318050">
    <property type="component" value="Unassembled WGS sequence"/>
</dbReference>
<dbReference type="SUPFAM" id="SSF52833">
    <property type="entry name" value="Thioredoxin-like"/>
    <property type="match status" value="1"/>
</dbReference>
<comment type="similarity">
    <text evidence="2 7">Belongs to the glutaredoxin family.</text>
</comment>
<evidence type="ECO:0000256" key="4">
    <source>
        <dbReference type="ARBA" id="ARBA00022982"/>
    </source>
</evidence>
<comment type="function">
    <text evidence="1 7">Has a glutathione-disulfide oxidoreductase activity in the presence of NADPH and glutathione reductase. Reduces low molecular weight disulfides and proteins.</text>
</comment>
<dbReference type="GO" id="GO:0045454">
    <property type="term" value="P:cell redox homeostasis"/>
    <property type="evidence" value="ECO:0007669"/>
    <property type="project" value="InterPro"/>
</dbReference>
<dbReference type="InterPro" id="IPR036249">
    <property type="entry name" value="Thioredoxin-like_sf"/>
</dbReference>
<dbReference type="GO" id="GO:0034599">
    <property type="term" value="P:cellular response to oxidative stress"/>
    <property type="evidence" value="ECO:0007669"/>
    <property type="project" value="TreeGrafter"/>
</dbReference>
<dbReference type="AlphaFoldDB" id="A0A560HNI9"/>
<gene>
    <name evidence="9" type="ORF">FBZ92_1429</name>
</gene>
<organism evidence="9 10">
    <name type="scientific">Nitrospirillum amazonense</name>
    <dbReference type="NCBI Taxonomy" id="28077"/>
    <lineage>
        <taxon>Bacteria</taxon>
        <taxon>Pseudomonadati</taxon>
        <taxon>Pseudomonadota</taxon>
        <taxon>Alphaproteobacteria</taxon>
        <taxon>Rhodospirillales</taxon>
        <taxon>Azospirillaceae</taxon>
        <taxon>Nitrospirillum</taxon>
    </lineage>
</organism>
<keyword evidence="6 7" id="KW-0676">Redox-active center</keyword>
<dbReference type="Gene3D" id="3.40.30.10">
    <property type="entry name" value="Glutaredoxin"/>
    <property type="match status" value="1"/>
</dbReference>
<protein>
    <recommendedName>
        <fullName evidence="7">Glutaredoxin</fullName>
    </recommendedName>
</protein>
<keyword evidence="5" id="KW-1015">Disulfide bond</keyword>
<accession>A0A560HNI9</accession>
<dbReference type="CDD" id="cd03418">
    <property type="entry name" value="GRX_GRXb_1_3_like"/>
    <property type="match status" value="1"/>
</dbReference>
<reference evidence="9 10" key="1">
    <citation type="submission" date="2019-06" db="EMBL/GenBank/DDBJ databases">
        <title>Genomic Encyclopedia of Type Strains, Phase IV (KMG-V): Genome sequencing to study the core and pangenomes of soil and plant-associated prokaryotes.</title>
        <authorList>
            <person name="Whitman W."/>
        </authorList>
    </citation>
    <scope>NUCLEOTIDE SEQUENCE [LARGE SCALE GENOMIC DNA]</scope>
    <source>
        <strain evidence="9 10">BR 11140</strain>
    </source>
</reference>
<dbReference type="GO" id="GO:0015038">
    <property type="term" value="F:glutathione disulfide oxidoreductase activity"/>
    <property type="evidence" value="ECO:0007669"/>
    <property type="project" value="UniProtKB-UniRule"/>
</dbReference>
<dbReference type="NCBIfam" id="TIGR02181">
    <property type="entry name" value="GRX_bact"/>
    <property type="match status" value="1"/>
</dbReference>
<dbReference type="OrthoDB" id="9814618at2"/>
<dbReference type="InterPro" id="IPR014025">
    <property type="entry name" value="Glutaredoxin_subgr"/>
</dbReference>
<dbReference type="InterPro" id="IPR002109">
    <property type="entry name" value="Glutaredoxin"/>
</dbReference>
<dbReference type="GO" id="GO:0005737">
    <property type="term" value="C:cytoplasm"/>
    <property type="evidence" value="ECO:0007669"/>
    <property type="project" value="TreeGrafter"/>
</dbReference>
<dbReference type="EMBL" id="VITT01000042">
    <property type="protein sequence ID" value="TWB46864.1"/>
    <property type="molecule type" value="Genomic_DNA"/>
</dbReference>
<name>A0A560HNI9_9PROT</name>
<proteinExistence type="inferred from homology"/>
<evidence type="ECO:0000256" key="2">
    <source>
        <dbReference type="ARBA" id="ARBA00007787"/>
    </source>
</evidence>
<dbReference type="PROSITE" id="PS51354">
    <property type="entry name" value="GLUTAREDOXIN_2"/>
    <property type="match status" value="1"/>
</dbReference>
<dbReference type="PROSITE" id="PS00195">
    <property type="entry name" value="GLUTAREDOXIN_1"/>
    <property type="match status" value="1"/>
</dbReference>
<evidence type="ECO:0000313" key="9">
    <source>
        <dbReference type="EMBL" id="TWB46864.1"/>
    </source>
</evidence>
<dbReference type="PANTHER" id="PTHR45694:SF18">
    <property type="entry name" value="GLUTAREDOXIN-1-RELATED"/>
    <property type="match status" value="1"/>
</dbReference>
<evidence type="ECO:0000256" key="1">
    <source>
        <dbReference type="ARBA" id="ARBA00002549"/>
    </source>
</evidence>
<dbReference type="PRINTS" id="PR00160">
    <property type="entry name" value="GLUTAREDOXIN"/>
</dbReference>